<dbReference type="Gene3D" id="3.40.190.10">
    <property type="entry name" value="Periplasmic binding protein-like II"/>
    <property type="match status" value="1"/>
</dbReference>
<proteinExistence type="predicted"/>
<dbReference type="EMBL" id="FLUN01000001">
    <property type="protein sequence ID" value="SBV97161.1"/>
    <property type="molecule type" value="Genomic_DNA"/>
</dbReference>
<dbReference type="GO" id="GO:0043190">
    <property type="term" value="C:ATP-binding cassette (ABC) transporter complex"/>
    <property type="evidence" value="ECO:0007669"/>
    <property type="project" value="InterPro"/>
</dbReference>
<reference evidence="3" key="1">
    <citation type="submission" date="2016-04" db="EMBL/GenBank/DDBJ databases">
        <authorList>
            <person name="Evans L.H."/>
            <person name="Alamgir A."/>
            <person name="Owens N."/>
            <person name="Weber N.D."/>
            <person name="Virtaneva K."/>
            <person name="Barbian K."/>
            <person name="Babar A."/>
            <person name="Rosenke K."/>
        </authorList>
    </citation>
    <scope>NUCLEOTIDE SEQUENCE</scope>
    <source>
        <strain evidence="3">86</strain>
    </source>
</reference>
<dbReference type="Pfam" id="PF04069">
    <property type="entry name" value="OpuAC"/>
    <property type="match status" value="1"/>
</dbReference>
<feature type="signal peptide" evidence="1">
    <location>
        <begin position="1"/>
        <end position="23"/>
    </location>
</feature>
<protein>
    <recommendedName>
        <fullName evidence="2">ABC-type glycine betaine transport system substrate-binding domain-containing protein</fullName>
    </recommendedName>
</protein>
<organism evidence="3">
    <name type="scientific">uncultured Eubacteriales bacterium</name>
    <dbReference type="NCBI Taxonomy" id="172733"/>
    <lineage>
        <taxon>Bacteria</taxon>
        <taxon>Bacillati</taxon>
        <taxon>Bacillota</taxon>
        <taxon>Clostridia</taxon>
        <taxon>Eubacteriales</taxon>
        <taxon>environmental samples</taxon>
    </lineage>
</organism>
<keyword evidence="1" id="KW-0732">Signal</keyword>
<evidence type="ECO:0000256" key="1">
    <source>
        <dbReference type="SAM" id="SignalP"/>
    </source>
</evidence>
<dbReference type="AlphaFoldDB" id="A0A212JCK2"/>
<dbReference type="InterPro" id="IPR007210">
    <property type="entry name" value="ABC_Gly_betaine_transp_sub-bd"/>
</dbReference>
<dbReference type="Gene3D" id="3.40.190.100">
    <property type="entry name" value="Glycine betaine-binding periplasmic protein, domain 2"/>
    <property type="match status" value="1"/>
</dbReference>
<feature type="chain" id="PRO_5039048142" description="ABC-type glycine betaine transport system substrate-binding domain-containing protein" evidence="1">
    <location>
        <begin position="24"/>
        <end position="334"/>
    </location>
</feature>
<sequence>MKRKGTILLIVLGLLAACLAGCAPSSGGKTVKIVATDNQWDSQRIHNAIAKIVVEHAYEGYEFETSTAASNMNWLAIVDGEIDLDIESWTDNVLSYPDDVARGDIVDVGVLVPDSRQGLYVPRYVIEGDPERGIEPMAPGLRTVKDLINYPDVFPDDEDPSKGRIYGGTPGYMADEVLYKKYEAYGLDEYYTYTRLGSESVIAASLVSAYNLGEAWVGYGYEPTLVTGKLDLVLLEDESYDPETYFDGLCAYPAQELKIVSSKYFAEKAPDLLEFFQNYQTGSTLIAEALAYLDENQCTIEETAVWFLKEHDELLSQWLPEENAAVLRDYLSGI</sequence>
<gene>
    <name evidence="3" type="ORF">KL86CLO1_10874</name>
</gene>
<evidence type="ECO:0000313" key="3">
    <source>
        <dbReference type="EMBL" id="SBV97161.1"/>
    </source>
</evidence>
<dbReference type="SUPFAM" id="SSF53850">
    <property type="entry name" value="Periplasmic binding protein-like II"/>
    <property type="match status" value="1"/>
</dbReference>
<accession>A0A212JCK2</accession>
<evidence type="ECO:0000259" key="2">
    <source>
        <dbReference type="Pfam" id="PF04069"/>
    </source>
</evidence>
<feature type="domain" description="ABC-type glycine betaine transport system substrate-binding" evidence="2">
    <location>
        <begin position="33"/>
        <end position="310"/>
    </location>
</feature>
<dbReference type="PROSITE" id="PS51257">
    <property type="entry name" value="PROKAR_LIPOPROTEIN"/>
    <property type="match status" value="1"/>
</dbReference>
<dbReference type="GO" id="GO:0022857">
    <property type="term" value="F:transmembrane transporter activity"/>
    <property type="evidence" value="ECO:0007669"/>
    <property type="project" value="InterPro"/>
</dbReference>
<name>A0A212JCK2_9FIRM</name>